<keyword evidence="7" id="KW-1185">Reference proteome</keyword>
<comment type="subcellular location">
    <subcellularLocation>
        <location evidence="1 5">Secreted</location>
    </subcellularLocation>
</comment>
<evidence type="ECO:0000256" key="5">
    <source>
        <dbReference type="RuleBase" id="RU367124"/>
    </source>
</evidence>
<comment type="caution">
    <text evidence="6">The sequence shown here is derived from an EMBL/GenBank/DDBJ whole genome shotgun (WGS) entry which is preliminary data.</text>
</comment>
<comment type="similarity">
    <text evidence="2 5">Belongs to the RxLR effector family.</text>
</comment>
<accession>A0AAD9GZ28</accession>
<reference evidence="6" key="1">
    <citation type="submission" date="2023-08" db="EMBL/GenBank/DDBJ databases">
        <title>Reference Genome Resource for the Citrus Pathogen Phytophthora citrophthora.</title>
        <authorList>
            <person name="Moller H."/>
            <person name="Coetzee B."/>
            <person name="Rose L.J."/>
            <person name="Van Niekerk J.M."/>
        </authorList>
    </citation>
    <scope>NUCLEOTIDE SEQUENCE</scope>
    <source>
        <strain evidence="6">STE-U-9442</strain>
    </source>
</reference>
<comment type="domain">
    <text evidence="5">The RxLR-dEER motif acts to carry the protein into the host cell cytoplasm through binding to cell surface phosphatidylinositol-3-phosphate.</text>
</comment>
<evidence type="ECO:0000256" key="3">
    <source>
        <dbReference type="ARBA" id="ARBA00022525"/>
    </source>
</evidence>
<dbReference type="Pfam" id="PF16810">
    <property type="entry name" value="RXLR"/>
    <property type="match status" value="1"/>
</dbReference>
<dbReference type="EMBL" id="JASMQC010000003">
    <property type="protein sequence ID" value="KAK1946576.1"/>
    <property type="molecule type" value="Genomic_DNA"/>
</dbReference>
<evidence type="ECO:0000313" key="6">
    <source>
        <dbReference type="EMBL" id="KAK1946576.1"/>
    </source>
</evidence>
<sequence length="127" mass="14071">MRFSYVTLLAATATLASFADVSGATDLDHTQVAKVTSVDAALPINTNRFLRRRKDYEAINEERGFETLAAQLDSSVLPAIRKVATMDLGRASLTLQQLRIPFDKRLAIQQLLQLSKADRKAVLLLIK</sequence>
<evidence type="ECO:0000256" key="2">
    <source>
        <dbReference type="ARBA" id="ARBA00010400"/>
    </source>
</evidence>
<dbReference type="Proteomes" id="UP001259832">
    <property type="component" value="Unassembled WGS sequence"/>
</dbReference>
<comment type="function">
    <text evidence="5">Effector that suppresses plant defense responses during pathogen infection.</text>
</comment>
<proteinExistence type="inferred from homology"/>
<organism evidence="6 7">
    <name type="scientific">Phytophthora citrophthora</name>
    <dbReference type="NCBI Taxonomy" id="4793"/>
    <lineage>
        <taxon>Eukaryota</taxon>
        <taxon>Sar</taxon>
        <taxon>Stramenopiles</taxon>
        <taxon>Oomycota</taxon>
        <taxon>Peronosporomycetes</taxon>
        <taxon>Peronosporales</taxon>
        <taxon>Peronosporaceae</taxon>
        <taxon>Phytophthora</taxon>
    </lineage>
</organism>
<evidence type="ECO:0000313" key="7">
    <source>
        <dbReference type="Proteomes" id="UP001259832"/>
    </source>
</evidence>
<dbReference type="AlphaFoldDB" id="A0AAD9GZ28"/>
<evidence type="ECO:0000256" key="4">
    <source>
        <dbReference type="ARBA" id="ARBA00022729"/>
    </source>
</evidence>
<feature type="signal peptide" evidence="5">
    <location>
        <begin position="1"/>
        <end position="24"/>
    </location>
</feature>
<keyword evidence="3 5" id="KW-0964">Secreted</keyword>
<keyword evidence="4 5" id="KW-0732">Signal</keyword>
<protein>
    <recommendedName>
        <fullName evidence="5">RxLR effector protein</fullName>
    </recommendedName>
</protein>
<gene>
    <name evidence="6" type="ORF">P3T76_002128</name>
</gene>
<feature type="chain" id="PRO_5044953524" description="RxLR effector protein" evidence="5">
    <location>
        <begin position="25"/>
        <end position="127"/>
    </location>
</feature>
<dbReference type="InterPro" id="IPR031825">
    <property type="entry name" value="RXLR"/>
</dbReference>
<evidence type="ECO:0000256" key="1">
    <source>
        <dbReference type="ARBA" id="ARBA00004613"/>
    </source>
</evidence>
<name>A0AAD9GZ28_9STRA</name>